<dbReference type="eggNOG" id="COG0438">
    <property type="taxonomic scope" value="Bacteria"/>
</dbReference>
<evidence type="ECO:0000313" key="2">
    <source>
        <dbReference type="EMBL" id="ETF03516.1"/>
    </source>
</evidence>
<dbReference type="STRING" id="1424334.W822_10745"/>
<dbReference type="EMBL" id="AYXT01000009">
    <property type="protein sequence ID" value="ETF03516.1"/>
    <property type="molecule type" value="Genomic_DNA"/>
</dbReference>
<dbReference type="SUPFAM" id="SSF53756">
    <property type="entry name" value="UDP-Glycosyltransferase/glycogen phosphorylase"/>
    <property type="match status" value="1"/>
</dbReference>
<dbReference type="AlphaFoldDB" id="V8QUC0"/>
<dbReference type="HOGENOM" id="CLU_398303_0_0_4"/>
<dbReference type="Gene3D" id="3.40.50.2000">
    <property type="entry name" value="Glycogen Phosphorylase B"/>
    <property type="match status" value="1"/>
</dbReference>
<dbReference type="Proteomes" id="UP000018733">
    <property type="component" value="Unassembled WGS sequence"/>
</dbReference>
<comment type="caution">
    <text evidence="2">The sequence shown here is derived from an EMBL/GenBank/DDBJ whole genome shotgun (WGS) entry which is preliminary data.</text>
</comment>
<sequence length="691" mass="77941">MTIDYSIVLNLHNEAPYLKRTMRSLAQAASFARHKGLTSELVLVLDSPDEATREWVAKADYPEFDSHKTLHVKNRSLGLSRNDGIAAASGQYITTADADDLVSYNFFVQMHAALLEHGPNTIICPEHVCSFGDRTYWGQYTSSEDVTNIMLFGANSYVSRIGCHRSVFDRLQFIDARGGMKAFEDWHFNCEAVAAGFRFDIARDTVLFYRQRRNSIMTTSHGRIIPFSRLFMPTVFAQRCAEDYRIIDGRKWFDGFNSELMRQRLLDSQVMLEAIAAANYIEPKIDIELVKHLNVGSSKGGPLSPGCAYYEAVRQLDDSQFTDVVLFPFVSRGGGEKYILDVVKALLKLDPNKRILILTGEKYETHALHLLPEQCTFIDLYEICSRWQLSDIHIITLRIIQAVAGSSMLHIKSCPYAFAFYERFSAELTNPAVFYYFSNAVYQDRGVSLADGSGLYFISEFAPSLTHIISDQPASIQYAKQRLELDGLTCATLYAKCVSQLQPDSLAPFKPVRRLLWASRLDYEKRPELIPLIAARLFEYDPQIVLDVYGHSVFVENSSPFGTIPNVTYKGGFTRFADLNPAGYDALVYTSRFDGLPNIVLESMAEGLLVIAPDVGGIGEVVYRDRTGLLIDNDSEDLVMADRYMDAISKLYENVLDVDQLRKGALSLILERHSEQAYMASVKEIFHLADQ</sequence>
<name>V8QUC0_9BURK</name>
<evidence type="ECO:0000259" key="1">
    <source>
        <dbReference type="Pfam" id="PF00535"/>
    </source>
</evidence>
<proteinExistence type="predicted"/>
<dbReference type="PANTHER" id="PTHR12526">
    <property type="entry name" value="GLYCOSYLTRANSFERASE"/>
    <property type="match status" value="1"/>
</dbReference>
<feature type="domain" description="Glycosyltransferase 2-like" evidence="1">
    <location>
        <begin position="6"/>
        <end position="147"/>
    </location>
</feature>
<dbReference type="SUPFAM" id="SSF53448">
    <property type="entry name" value="Nucleotide-diphospho-sugar transferases"/>
    <property type="match status" value="1"/>
</dbReference>
<keyword evidence="3" id="KW-1185">Reference proteome</keyword>
<dbReference type="Gene3D" id="3.90.550.10">
    <property type="entry name" value="Spore Coat Polysaccharide Biosynthesis Protein SpsA, Chain A"/>
    <property type="match status" value="1"/>
</dbReference>
<dbReference type="Pfam" id="PF13692">
    <property type="entry name" value="Glyco_trans_1_4"/>
    <property type="match status" value="1"/>
</dbReference>
<dbReference type="OrthoDB" id="9798249at2"/>
<accession>V8QUC0</accession>
<dbReference type="Pfam" id="PF00535">
    <property type="entry name" value="Glycos_transf_2"/>
    <property type="match status" value="1"/>
</dbReference>
<dbReference type="InterPro" id="IPR001173">
    <property type="entry name" value="Glyco_trans_2-like"/>
</dbReference>
<gene>
    <name evidence="2" type="ORF">W822_10745</name>
</gene>
<protein>
    <recommendedName>
        <fullName evidence="1">Glycosyltransferase 2-like domain-containing protein</fullName>
    </recommendedName>
</protein>
<dbReference type="InterPro" id="IPR029044">
    <property type="entry name" value="Nucleotide-diphossugar_trans"/>
</dbReference>
<organism evidence="2 3">
    <name type="scientific">Advenella kashmirensis W13003</name>
    <dbReference type="NCBI Taxonomy" id="1424334"/>
    <lineage>
        <taxon>Bacteria</taxon>
        <taxon>Pseudomonadati</taxon>
        <taxon>Pseudomonadota</taxon>
        <taxon>Betaproteobacteria</taxon>
        <taxon>Burkholderiales</taxon>
        <taxon>Alcaligenaceae</taxon>
    </lineage>
</organism>
<dbReference type="PATRIC" id="fig|1424334.3.peg.2162"/>
<dbReference type="CDD" id="cd00761">
    <property type="entry name" value="Glyco_tranf_GTA_type"/>
    <property type="match status" value="1"/>
</dbReference>
<dbReference type="PANTHER" id="PTHR12526:SF637">
    <property type="entry name" value="GLYCOSYLTRANSFERASE EPSF-RELATED"/>
    <property type="match status" value="1"/>
</dbReference>
<dbReference type="RefSeq" id="WP_024005117.1">
    <property type="nucleotide sequence ID" value="NZ_KI650979.1"/>
</dbReference>
<dbReference type="eggNOG" id="COG1215">
    <property type="taxonomic scope" value="Bacteria"/>
</dbReference>
<dbReference type="CDD" id="cd03801">
    <property type="entry name" value="GT4_PimA-like"/>
    <property type="match status" value="1"/>
</dbReference>
<reference evidence="2 3" key="1">
    <citation type="journal article" date="2014" name="Genome Announc.">
        <title>Draft Genome Sequence of Advenella kashmirensis Strain W13003, a Polycyclic Aromatic Hydrocarbon-Degrading Bacterium.</title>
        <authorList>
            <person name="Wang X."/>
            <person name="Jin D."/>
            <person name="Zhou L."/>
            <person name="Wu L."/>
            <person name="An W."/>
            <person name="Zhao L."/>
        </authorList>
    </citation>
    <scope>NUCLEOTIDE SEQUENCE [LARGE SCALE GENOMIC DNA]</scope>
    <source>
        <strain evidence="2 3">W13003</strain>
    </source>
</reference>
<evidence type="ECO:0000313" key="3">
    <source>
        <dbReference type="Proteomes" id="UP000018733"/>
    </source>
</evidence>